<name>A0A0A9DHQ5_ARUDO</name>
<dbReference type="AlphaFoldDB" id="A0A0A9DHQ5"/>
<accession>A0A0A9DHQ5</accession>
<reference evidence="1" key="2">
    <citation type="journal article" date="2015" name="Data Brief">
        <title>Shoot transcriptome of the giant reed, Arundo donax.</title>
        <authorList>
            <person name="Barrero R.A."/>
            <person name="Guerrero F.D."/>
            <person name="Moolhuijzen P."/>
            <person name="Goolsby J.A."/>
            <person name="Tidwell J."/>
            <person name="Bellgard S.E."/>
            <person name="Bellgard M.I."/>
        </authorList>
    </citation>
    <scope>NUCLEOTIDE SEQUENCE</scope>
    <source>
        <tissue evidence="1">Shoot tissue taken approximately 20 cm above the soil surface</tissue>
    </source>
</reference>
<evidence type="ECO:0000313" key="1">
    <source>
        <dbReference type="EMBL" id="JAD83327.1"/>
    </source>
</evidence>
<organism evidence="1">
    <name type="scientific">Arundo donax</name>
    <name type="common">Giant reed</name>
    <name type="synonym">Donax arundinaceus</name>
    <dbReference type="NCBI Taxonomy" id="35708"/>
    <lineage>
        <taxon>Eukaryota</taxon>
        <taxon>Viridiplantae</taxon>
        <taxon>Streptophyta</taxon>
        <taxon>Embryophyta</taxon>
        <taxon>Tracheophyta</taxon>
        <taxon>Spermatophyta</taxon>
        <taxon>Magnoliopsida</taxon>
        <taxon>Liliopsida</taxon>
        <taxon>Poales</taxon>
        <taxon>Poaceae</taxon>
        <taxon>PACMAD clade</taxon>
        <taxon>Arundinoideae</taxon>
        <taxon>Arundineae</taxon>
        <taxon>Arundo</taxon>
    </lineage>
</organism>
<reference evidence="1" key="1">
    <citation type="submission" date="2014-09" db="EMBL/GenBank/DDBJ databases">
        <authorList>
            <person name="Magalhaes I.L.F."/>
            <person name="Oliveira U."/>
            <person name="Santos F.R."/>
            <person name="Vidigal T.H.D.A."/>
            <person name="Brescovit A.D."/>
            <person name="Santos A.J."/>
        </authorList>
    </citation>
    <scope>NUCLEOTIDE SEQUENCE</scope>
    <source>
        <tissue evidence="1">Shoot tissue taken approximately 20 cm above the soil surface</tissue>
    </source>
</reference>
<protein>
    <submittedName>
        <fullName evidence="1">Uncharacterized protein</fullName>
    </submittedName>
</protein>
<sequence length="73" mass="8216">MQAFVHLSIFISNTKLSLKPFSEFVIGRGCCFWTRPSFADCYLSMLEFVSRFITCPSPIACDSPSFDAVASRH</sequence>
<dbReference type="EMBL" id="GBRH01214568">
    <property type="protein sequence ID" value="JAD83327.1"/>
    <property type="molecule type" value="Transcribed_RNA"/>
</dbReference>
<proteinExistence type="predicted"/>